<protein>
    <submittedName>
        <fullName evidence="2">Uncharacterized protein</fullName>
    </submittedName>
</protein>
<organism evidence="2">
    <name type="scientific">hydrocarbon metagenome</name>
    <dbReference type="NCBI Taxonomy" id="938273"/>
    <lineage>
        <taxon>unclassified sequences</taxon>
        <taxon>metagenomes</taxon>
        <taxon>ecological metagenomes</taxon>
    </lineage>
</organism>
<reference evidence="2" key="1">
    <citation type="journal article" date="2015" name="Proc. Natl. Acad. Sci. U.S.A.">
        <title>Networks of energetic and metabolic interactions define dynamics in microbial communities.</title>
        <authorList>
            <person name="Embree M."/>
            <person name="Liu J.K."/>
            <person name="Al-Bassam M.M."/>
            <person name="Zengler K."/>
        </authorList>
    </citation>
    <scope>NUCLEOTIDE SEQUENCE</scope>
</reference>
<evidence type="ECO:0000256" key="1">
    <source>
        <dbReference type="SAM" id="MobiDB-lite"/>
    </source>
</evidence>
<proteinExistence type="predicted"/>
<accession>A0A0W8G298</accession>
<name>A0A0W8G298_9ZZZZ</name>
<comment type="caution">
    <text evidence="2">The sequence shown here is derived from an EMBL/GenBank/DDBJ whole genome shotgun (WGS) entry which is preliminary data.</text>
</comment>
<sequence length="82" mass="9092">MSESSRKTPGTDLTPSGLIFPQRDQRKRQNVFPNLTKGKNFPRLRQERGKKPPGLRRAGMKTAPAQAAGISDGARLPGRRRP</sequence>
<dbReference type="EMBL" id="LNQE01000358">
    <property type="protein sequence ID" value="KUG27148.1"/>
    <property type="molecule type" value="Genomic_DNA"/>
</dbReference>
<gene>
    <name evidence="2" type="ORF">ASZ90_002995</name>
</gene>
<dbReference type="AlphaFoldDB" id="A0A0W8G298"/>
<evidence type="ECO:0000313" key="2">
    <source>
        <dbReference type="EMBL" id="KUG27148.1"/>
    </source>
</evidence>
<feature type="region of interest" description="Disordered" evidence="1">
    <location>
        <begin position="1"/>
        <end position="82"/>
    </location>
</feature>